<dbReference type="Gene3D" id="3.30.2090.10">
    <property type="entry name" value="Multidrug efflux transporter AcrB TolC docking domain, DN and DC subdomains"/>
    <property type="match status" value="2"/>
</dbReference>
<keyword evidence="3" id="KW-1185">Reference proteome</keyword>
<feature type="transmembrane region" description="Helical" evidence="1">
    <location>
        <begin position="888"/>
        <end position="911"/>
    </location>
</feature>
<dbReference type="PRINTS" id="PR00702">
    <property type="entry name" value="ACRIFLAVINRP"/>
</dbReference>
<keyword evidence="1" id="KW-1133">Transmembrane helix</keyword>
<dbReference type="Gene3D" id="3.30.70.1430">
    <property type="entry name" value="Multidrug efflux transporter AcrB pore domain"/>
    <property type="match status" value="2"/>
</dbReference>
<feature type="transmembrane region" description="Helical" evidence="1">
    <location>
        <begin position="918"/>
        <end position="936"/>
    </location>
</feature>
<dbReference type="Gene3D" id="3.30.70.1440">
    <property type="entry name" value="Multidrug efflux transporter AcrB pore domain"/>
    <property type="match status" value="1"/>
</dbReference>
<dbReference type="KEGG" id="span:AWL63_05565"/>
<feature type="transmembrane region" description="Helical" evidence="1">
    <location>
        <begin position="545"/>
        <end position="564"/>
    </location>
</feature>
<accession>A0A1B3Z7W0</accession>
<dbReference type="PANTHER" id="PTHR32063:SF8">
    <property type="entry name" value="CATION EFFLUX PROTEIN"/>
    <property type="match status" value="1"/>
</dbReference>
<dbReference type="SUPFAM" id="SSF82693">
    <property type="entry name" value="Multidrug efflux transporter AcrB pore domain, PN1, PN2, PC1 and PC2 subdomains"/>
    <property type="match status" value="2"/>
</dbReference>
<dbReference type="OrthoDB" id="9759330at2"/>
<feature type="transmembrane region" description="Helical" evidence="1">
    <location>
        <begin position="12"/>
        <end position="31"/>
    </location>
</feature>
<dbReference type="SUPFAM" id="SSF82866">
    <property type="entry name" value="Multidrug efflux transporter AcrB transmembrane domain"/>
    <property type="match status" value="2"/>
</dbReference>
<dbReference type="SUPFAM" id="SSF82714">
    <property type="entry name" value="Multidrug efflux transporter AcrB TolC docking domain, DN and DC subdomains"/>
    <property type="match status" value="2"/>
</dbReference>
<proteinExistence type="predicted"/>
<dbReference type="Gene3D" id="3.30.70.1320">
    <property type="entry name" value="Multidrug efflux transporter AcrB pore domain like"/>
    <property type="match status" value="1"/>
</dbReference>
<evidence type="ECO:0000313" key="3">
    <source>
        <dbReference type="Proteomes" id="UP000094256"/>
    </source>
</evidence>
<dbReference type="Pfam" id="PF00873">
    <property type="entry name" value="ACR_tran"/>
    <property type="match status" value="1"/>
</dbReference>
<evidence type="ECO:0000313" key="2">
    <source>
        <dbReference type="EMBL" id="AOH83514.1"/>
    </source>
</evidence>
<evidence type="ECO:0000256" key="1">
    <source>
        <dbReference type="SAM" id="Phobius"/>
    </source>
</evidence>
<reference evidence="2 3" key="1">
    <citation type="submission" date="2016-01" db="EMBL/GenBank/DDBJ databases">
        <title>Complete genome and mega plasmid sequence of Sphingomonas panacis DCY99 elicits systemic resistance in rice to Xanthomonas oryzae.</title>
        <authorList>
            <person name="Kim Y.J."/>
            <person name="Yang D.C."/>
            <person name="Sing P."/>
        </authorList>
    </citation>
    <scope>NUCLEOTIDE SEQUENCE [LARGE SCALE GENOMIC DNA]</scope>
    <source>
        <strain evidence="2 3">DCY99</strain>
    </source>
</reference>
<dbReference type="Gene3D" id="1.20.1640.10">
    <property type="entry name" value="Multidrug efflux transporter AcrB transmembrane domain"/>
    <property type="match status" value="2"/>
</dbReference>
<dbReference type="EMBL" id="CP014168">
    <property type="protein sequence ID" value="AOH83514.1"/>
    <property type="molecule type" value="Genomic_DNA"/>
</dbReference>
<dbReference type="InterPro" id="IPR027463">
    <property type="entry name" value="AcrB_DN_DC_subdom"/>
</dbReference>
<sequence length="1068" mass="112825">MIGIVRMALTRPLTFIVMAILIAIIGVLAAIRTPVDIFPDIRVPVIATAWQYSGLPPDQMSGRIITPFERVLTTTVNDIDHIESQSLPGIGVVKIYFQPGADIRTATAQVTSVSQTVLKQLPPGVTPPLILNYNASTVPILQLALSGKGLSEGRMFDLAQNQVRPGLVTVPGAAVPYPSGGRTRQIQIDLDPAALQSKGLSGQDVGNAIAAQNQINPAGFAKIGGFQYSVQLNNAPSTIEELNALPIKVVNGATITMRDVAHVRDGSAPQTNVVHVDGSRSVLITILKNGATSTLAIVQGIKDALPKIQATLPPELKVVPLADQSLFVKAAVEGVVKEGAIAAALTSVMILLFLGSWRSTVIIAISIPLSILAAIIALSVTGNTLNTMTLGGLSLAVGILVDDATVTIENINWHLEQGKSVIQSILDGAAQIVTPAFVSLLCICIVFVPMFFLPGVSGFLFVPLALAVVFAMIASFILSRTLVPTMAMYLLKPHAGHDDESLHEAGSPTSRNPLVRFQRGFERQFEKVRNGYIGLLERALGARKVFVIGFLVCVCLSFLLTPFLGENFFPSVDAGQMALHVRAPVGSRIEDTSAEFDRIQRKIREIIPAHELVSIVDNIGLPVSSINTTYNNSGTIGPQDGDILIQLSEGHKPTAEYVRKLREELPKAFTGTTFSFLPADITSQILNFGAPAPIDIQIAGKNDADNQKLAKAILRRIGTIPGVADARIQQSARYPQLNVDIDRARAGQYGLNERDVTNSLGSALAGTSQTAPVFFLDPKSGVSYPVVAQTPEYRIGSLSDLANVPVTATNGGSAQIIGGIGNITRANAAAVVSHYNIAPVTDVYATTNGRDLGAVAGDINTVIASLKGQTPKGVTVTLRGQYATMRTAFSGLGFGLLAAIVLIYLLIVVNFQSWLDPFVIITALPGALAGIIWMLFITGTTLSVPALTGAIMCMGVATANAILVVSFARERLEVLGDATAAALEAGQVRFRPVLMTALAMIIGMLPMAMGFGEGGEQNAPLGRAVIGGLTVATFATLMFVPVIFSLVHRRHPKTAPGATPGHLELANA</sequence>
<name>A0A1B3Z7W0_9SPHN</name>
<keyword evidence="1" id="KW-0472">Membrane</keyword>
<dbReference type="GO" id="GO:0042910">
    <property type="term" value="F:xenobiotic transmembrane transporter activity"/>
    <property type="evidence" value="ECO:0007669"/>
    <property type="project" value="TreeGrafter"/>
</dbReference>
<dbReference type="PANTHER" id="PTHR32063">
    <property type="match status" value="1"/>
</dbReference>
<feature type="transmembrane region" description="Helical" evidence="1">
    <location>
        <begin position="993"/>
        <end position="1012"/>
    </location>
</feature>
<dbReference type="Proteomes" id="UP000094256">
    <property type="component" value="Chromosome"/>
</dbReference>
<dbReference type="GO" id="GO:0005886">
    <property type="term" value="C:plasma membrane"/>
    <property type="evidence" value="ECO:0007669"/>
    <property type="project" value="TreeGrafter"/>
</dbReference>
<feature type="transmembrane region" description="Helical" evidence="1">
    <location>
        <begin position="458"/>
        <end position="478"/>
    </location>
</feature>
<feature type="transmembrane region" description="Helical" evidence="1">
    <location>
        <begin position="361"/>
        <end position="382"/>
    </location>
</feature>
<feature type="transmembrane region" description="Helical" evidence="1">
    <location>
        <begin position="1024"/>
        <end position="1047"/>
    </location>
</feature>
<organism evidence="2 3">
    <name type="scientific">Sphingomonas panacis</name>
    <dbReference type="NCBI Taxonomy" id="1560345"/>
    <lineage>
        <taxon>Bacteria</taxon>
        <taxon>Pseudomonadati</taxon>
        <taxon>Pseudomonadota</taxon>
        <taxon>Alphaproteobacteria</taxon>
        <taxon>Sphingomonadales</taxon>
        <taxon>Sphingomonadaceae</taxon>
        <taxon>Sphingomonas</taxon>
    </lineage>
</organism>
<protein>
    <submittedName>
        <fullName evidence="2">RND transporter</fullName>
    </submittedName>
</protein>
<dbReference type="STRING" id="1560345.AWL63_05565"/>
<dbReference type="InterPro" id="IPR001036">
    <property type="entry name" value="Acrflvin-R"/>
</dbReference>
<feature type="transmembrane region" description="Helical" evidence="1">
    <location>
        <begin position="942"/>
        <end position="965"/>
    </location>
</feature>
<dbReference type="RefSeq" id="WP_069204088.1">
    <property type="nucleotide sequence ID" value="NZ_CP014168.1"/>
</dbReference>
<dbReference type="AlphaFoldDB" id="A0A1B3Z7W0"/>
<feature type="transmembrane region" description="Helical" evidence="1">
    <location>
        <begin position="429"/>
        <end position="452"/>
    </location>
</feature>
<gene>
    <name evidence="2" type="ORF">AWL63_05565</name>
</gene>
<keyword evidence="1" id="KW-0812">Transmembrane</keyword>